<dbReference type="EMBL" id="AEQO01000148">
    <property type="protein sequence ID" value="EFV04055.1"/>
    <property type="molecule type" value="Genomic_DNA"/>
</dbReference>
<sequence>MKHSFFDTILFVLQHDSVACHTEINIIYYIDSNNLLNDMY</sequence>
<dbReference type="Proteomes" id="UP000003874">
    <property type="component" value="Unassembled WGS sequence"/>
</dbReference>
<accession>E6MQQ6</accession>
<keyword evidence="2" id="KW-1185">Reference proteome</keyword>
<proteinExistence type="predicted"/>
<evidence type="ECO:0000313" key="1">
    <source>
        <dbReference type="EMBL" id="EFV04055.1"/>
    </source>
</evidence>
<comment type="caution">
    <text evidence="1">The sequence shown here is derived from an EMBL/GenBank/DDBJ whole genome shotgun (WGS) entry which is preliminary data.</text>
</comment>
<evidence type="ECO:0000313" key="2">
    <source>
        <dbReference type="Proteomes" id="UP000003874"/>
    </source>
</evidence>
<gene>
    <name evidence="1" type="ORF">HMPREF9420_1824</name>
</gene>
<organism evidence="1 2">
    <name type="scientific">Segatella salivae DSM 15606</name>
    <dbReference type="NCBI Taxonomy" id="888832"/>
    <lineage>
        <taxon>Bacteria</taxon>
        <taxon>Pseudomonadati</taxon>
        <taxon>Bacteroidota</taxon>
        <taxon>Bacteroidia</taxon>
        <taxon>Bacteroidales</taxon>
        <taxon>Prevotellaceae</taxon>
        <taxon>Segatella</taxon>
    </lineage>
</organism>
<reference evidence="1 2" key="1">
    <citation type="submission" date="2010-12" db="EMBL/GenBank/DDBJ databases">
        <authorList>
            <person name="Muzny D."/>
            <person name="Qin X."/>
            <person name="Deng J."/>
            <person name="Jiang H."/>
            <person name="Liu Y."/>
            <person name="Qu J."/>
            <person name="Song X.-Z."/>
            <person name="Zhang L."/>
            <person name="Thornton R."/>
            <person name="Coyle M."/>
            <person name="Francisco L."/>
            <person name="Jackson L."/>
            <person name="Javaid M."/>
            <person name="Korchina V."/>
            <person name="Kovar C."/>
            <person name="Mata R."/>
            <person name="Mathew T."/>
            <person name="Ngo R."/>
            <person name="Nguyen L."/>
            <person name="Nguyen N."/>
            <person name="Okwuonu G."/>
            <person name="Ongeri F."/>
            <person name="Pham C."/>
            <person name="Simmons D."/>
            <person name="Wilczek-Boney K."/>
            <person name="Hale W."/>
            <person name="Jakkamsetti A."/>
            <person name="Pham P."/>
            <person name="Ruth R."/>
            <person name="San Lucas F."/>
            <person name="Warren J."/>
            <person name="Zhang J."/>
            <person name="Zhao Z."/>
            <person name="Zhou C."/>
            <person name="Zhu D."/>
            <person name="Lee S."/>
            <person name="Bess C."/>
            <person name="Blankenburg K."/>
            <person name="Forbes L."/>
            <person name="Fu Q."/>
            <person name="Gubbala S."/>
            <person name="Hirani K."/>
            <person name="Jayaseelan J.C."/>
            <person name="Lara F."/>
            <person name="Munidasa M."/>
            <person name="Palculict T."/>
            <person name="Patil S."/>
            <person name="Pu L.-L."/>
            <person name="Saada N."/>
            <person name="Tang L."/>
            <person name="Weissenberger G."/>
            <person name="Zhu Y."/>
            <person name="Hemphill L."/>
            <person name="Shang Y."/>
            <person name="Youmans B."/>
            <person name="Ayvaz T."/>
            <person name="Ross M."/>
            <person name="Santibanez J."/>
            <person name="Aqrawi P."/>
            <person name="Gross S."/>
            <person name="Joshi V."/>
            <person name="Fowler G."/>
            <person name="Nazareth L."/>
            <person name="Reid J."/>
            <person name="Worley K."/>
            <person name="Petrosino J."/>
            <person name="Highlander S."/>
            <person name="Gibbs R."/>
        </authorList>
    </citation>
    <scope>NUCLEOTIDE SEQUENCE [LARGE SCALE GENOMIC DNA]</scope>
    <source>
        <strain evidence="1 2">DSM 15606</strain>
    </source>
</reference>
<dbReference type="HOGENOM" id="CLU_3294488_0_0_10"/>
<dbReference type="AlphaFoldDB" id="E6MQQ6"/>
<name>E6MQQ6_9BACT</name>
<protein>
    <submittedName>
        <fullName evidence="1">Uncharacterized protein</fullName>
    </submittedName>
</protein>